<gene>
    <name evidence="1" type="ORF">LAQU0_S06e05094g</name>
</gene>
<dbReference type="Proteomes" id="UP000236544">
    <property type="component" value="Unassembled WGS sequence"/>
</dbReference>
<dbReference type="AlphaFoldDB" id="A0A0P1KUE8"/>
<reference evidence="2" key="1">
    <citation type="submission" date="2015-10" db="EMBL/GenBank/DDBJ databases">
        <authorList>
            <person name="Devillers H."/>
        </authorList>
    </citation>
    <scope>NUCLEOTIDE SEQUENCE [LARGE SCALE GENOMIC DNA]</scope>
</reference>
<dbReference type="Pfam" id="PF11312">
    <property type="entry name" value="Methyltransf_34"/>
    <property type="match status" value="1"/>
</dbReference>
<dbReference type="EMBL" id="LN890530">
    <property type="protein sequence ID" value="CUS22746.1"/>
    <property type="molecule type" value="Genomic_DNA"/>
</dbReference>
<keyword evidence="2" id="KW-1185">Reference proteome</keyword>
<dbReference type="OrthoDB" id="6419443at2759"/>
<evidence type="ECO:0000313" key="1">
    <source>
        <dbReference type="EMBL" id="CUS22746.1"/>
    </source>
</evidence>
<organism evidence="1 2">
    <name type="scientific">Lachancea quebecensis</name>
    <dbReference type="NCBI Taxonomy" id="1654605"/>
    <lineage>
        <taxon>Eukaryota</taxon>
        <taxon>Fungi</taxon>
        <taxon>Dikarya</taxon>
        <taxon>Ascomycota</taxon>
        <taxon>Saccharomycotina</taxon>
        <taxon>Saccharomycetes</taxon>
        <taxon>Saccharomycetales</taxon>
        <taxon>Saccharomycetaceae</taxon>
        <taxon>Lachancea</taxon>
    </lineage>
</organism>
<name>A0A0P1KUE8_9SACH</name>
<protein>
    <submittedName>
        <fullName evidence="1">LAQU0S06e05094g1_1</fullName>
    </submittedName>
</protein>
<accession>A0A0P1KUE8</accession>
<evidence type="ECO:0000313" key="2">
    <source>
        <dbReference type="Proteomes" id="UP000236544"/>
    </source>
</evidence>
<proteinExistence type="predicted"/>
<sequence>MGKDATKTLPTHHTASLPPQHIVDLFKVCFDAELYKSDQGVLSAAIQGVKADLYNRDYLAAFNSPEKRTAYCIRWSPSRAIAYASLFSQLRPVREIIKCERNGNASSNVMCIGGGAGGELIGLASIFTPSIDFNAKYATTKSTSQSKELTVKLVDIADWSAVVERLKSSIRDVWLFDHSSDLDVQSLNLNVLKASASDLGVPSLDLITLLFTTNELFMEDKAGSIRFFQMLNNECSSGCYLLIAESAGSYSHITVGAKKFPIQFLIDTLLLGKRGEEAEGPWELVDQNDSIWYRAKDDMDYPLKVENMRFFYRLYRKK</sequence>
<dbReference type="InterPro" id="IPR021463">
    <property type="entry name" value="Methyltransf_34"/>
</dbReference>